<dbReference type="KEGG" id="glz:GLAREA_07709"/>
<keyword evidence="5" id="KW-0256">Endoplasmic reticulum</keyword>
<dbReference type="eggNOG" id="ENOG502SCD1">
    <property type="taxonomic scope" value="Eukaryota"/>
</dbReference>
<protein>
    <submittedName>
        <fullName evidence="12">Synaptobrevin</fullName>
    </submittedName>
</protein>
<feature type="transmembrane region" description="Helical" evidence="11">
    <location>
        <begin position="266"/>
        <end position="290"/>
    </location>
</feature>
<keyword evidence="13" id="KW-1185">Reference proteome</keyword>
<evidence type="ECO:0000313" key="12">
    <source>
        <dbReference type="EMBL" id="EPE32575.1"/>
    </source>
</evidence>
<accession>S3D430</accession>
<dbReference type="OrthoDB" id="3231855at2759"/>
<dbReference type="GO" id="GO:0031201">
    <property type="term" value="C:SNARE complex"/>
    <property type="evidence" value="ECO:0007669"/>
    <property type="project" value="TreeGrafter"/>
</dbReference>
<keyword evidence="9 11" id="KW-0472">Membrane</keyword>
<gene>
    <name evidence="12" type="ORF">GLAREA_07709</name>
</gene>
<evidence type="ECO:0000256" key="3">
    <source>
        <dbReference type="ARBA" id="ARBA00022448"/>
    </source>
</evidence>
<reference evidence="12 13" key="1">
    <citation type="journal article" date="2013" name="BMC Genomics">
        <title>Genomics-driven discovery of the pneumocandin biosynthetic gene cluster in the fungus Glarea lozoyensis.</title>
        <authorList>
            <person name="Chen L."/>
            <person name="Yue Q."/>
            <person name="Zhang X."/>
            <person name="Xiang M."/>
            <person name="Wang C."/>
            <person name="Li S."/>
            <person name="Che Y."/>
            <person name="Ortiz-Lopez F.J."/>
            <person name="Bills G.F."/>
            <person name="Liu X."/>
            <person name="An Z."/>
        </authorList>
    </citation>
    <scope>NUCLEOTIDE SEQUENCE [LARGE SCALE GENOMIC DNA]</scope>
    <source>
        <strain evidence="13">ATCC 20868 / MF5171</strain>
    </source>
</reference>
<dbReference type="GO" id="GO:0005789">
    <property type="term" value="C:endoplasmic reticulum membrane"/>
    <property type="evidence" value="ECO:0007669"/>
    <property type="project" value="UniProtKB-SubCell"/>
</dbReference>
<keyword evidence="3" id="KW-0813">Transport</keyword>
<evidence type="ECO:0000256" key="2">
    <source>
        <dbReference type="ARBA" id="ARBA00007891"/>
    </source>
</evidence>
<evidence type="ECO:0000256" key="10">
    <source>
        <dbReference type="SAM" id="MobiDB-lite"/>
    </source>
</evidence>
<dbReference type="GO" id="GO:0005484">
    <property type="term" value="F:SNAP receptor activity"/>
    <property type="evidence" value="ECO:0007669"/>
    <property type="project" value="TreeGrafter"/>
</dbReference>
<feature type="compositionally biased region" description="Low complexity" evidence="10">
    <location>
        <begin position="148"/>
        <end position="162"/>
    </location>
</feature>
<evidence type="ECO:0000256" key="6">
    <source>
        <dbReference type="ARBA" id="ARBA00022892"/>
    </source>
</evidence>
<dbReference type="GeneID" id="19466761"/>
<comment type="subcellular location">
    <subcellularLocation>
        <location evidence="1">Endoplasmic reticulum membrane</location>
        <topology evidence="1">Single-pass type IV membrane protein</topology>
    </subcellularLocation>
</comment>
<evidence type="ECO:0000256" key="4">
    <source>
        <dbReference type="ARBA" id="ARBA00022692"/>
    </source>
</evidence>
<organism evidence="12 13">
    <name type="scientific">Glarea lozoyensis (strain ATCC 20868 / MF5171)</name>
    <dbReference type="NCBI Taxonomy" id="1116229"/>
    <lineage>
        <taxon>Eukaryota</taxon>
        <taxon>Fungi</taxon>
        <taxon>Dikarya</taxon>
        <taxon>Ascomycota</taxon>
        <taxon>Pezizomycotina</taxon>
        <taxon>Leotiomycetes</taxon>
        <taxon>Helotiales</taxon>
        <taxon>Helotiaceae</taxon>
        <taxon>Glarea</taxon>
    </lineage>
</organism>
<proteinExistence type="inferred from homology"/>
<dbReference type="OMA" id="YAWIFGL"/>
<sequence length="295" mass="32645">MARLSAAGSAVPADHKHLDLTRMIARLQTTLVTPDAAQEYRLRISELEREKVGKNLEYASNLLLKLEQDAQNIRVLSKKQEMQTDLSRKRDALARLQERLADLNDAGNIDDSSEGEDLIGEDTPSEGADDTQVEDTTRYSPPIPQPQIPSSTSHSSSSPPSTLRNRRTAPTEPDDSSFATTTSSHIPTTKESLLSHNRAEQESLTSSLLTMASALRESSLAFATSLEEEKDILENTASGMEKNEDGLRFAGERMGMLRRVSEGRGWLGRMLMYAWIAGLMVIALLVVFVMPKLRF</sequence>
<name>S3D430_GLAL2</name>
<evidence type="ECO:0000256" key="8">
    <source>
        <dbReference type="ARBA" id="ARBA00022989"/>
    </source>
</evidence>
<evidence type="ECO:0000313" key="13">
    <source>
        <dbReference type="Proteomes" id="UP000016922"/>
    </source>
</evidence>
<dbReference type="PANTHER" id="PTHR13050:SF7">
    <property type="entry name" value="VESICLE TRANSPORT PROTEIN USE1"/>
    <property type="match status" value="1"/>
</dbReference>
<keyword evidence="4 11" id="KW-0812">Transmembrane</keyword>
<keyword evidence="7" id="KW-0653">Protein transport</keyword>
<dbReference type="AlphaFoldDB" id="S3D430"/>
<keyword evidence="8 11" id="KW-1133">Transmembrane helix</keyword>
<evidence type="ECO:0000256" key="5">
    <source>
        <dbReference type="ARBA" id="ARBA00022824"/>
    </source>
</evidence>
<feature type="compositionally biased region" description="Acidic residues" evidence="10">
    <location>
        <begin position="111"/>
        <end position="133"/>
    </location>
</feature>
<dbReference type="PANTHER" id="PTHR13050">
    <property type="entry name" value="USE1-LIKE PROTEIN"/>
    <property type="match status" value="1"/>
</dbReference>
<dbReference type="RefSeq" id="XP_008080587.1">
    <property type="nucleotide sequence ID" value="XM_008082396.1"/>
</dbReference>
<evidence type="ECO:0000256" key="1">
    <source>
        <dbReference type="ARBA" id="ARBA00004163"/>
    </source>
</evidence>
<dbReference type="STRING" id="1116229.S3D430"/>
<comment type="similarity">
    <text evidence="2">Belongs to the USE1 family.</text>
</comment>
<dbReference type="InterPro" id="IPR019150">
    <property type="entry name" value="Vesicle_transport_protein_Use1"/>
</dbReference>
<evidence type="ECO:0000256" key="11">
    <source>
        <dbReference type="SAM" id="Phobius"/>
    </source>
</evidence>
<feature type="compositionally biased region" description="Polar residues" evidence="10">
    <location>
        <begin position="177"/>
        <end position="195"/>
    </location>
</feature>
<feature type="region of interest" description="Disordered" evidence="10">
    <location>
        <begin position="104"/>
        <end position="199"/>
    </location>
</feature>
<dbReference type="GO" id="GO:0015031">
    <property type="term" value="P:protein transport"/>
    <property type="evidence" value="ECO:0007669"/>
    <property type="project" value="UniProtKB-KW"/>
</dbReference>
<dbReference type="HOGENOM" id="CLU_027976_0_0_1"/>
<dbReference type="GO" id="GO:0006890">
    <property type="term" value="P:retrograde vesicle-mediated transport, Golgi to endoplasmic reticulum"/>
    <property type="evidence" value="ECO:0007669"/>
    <property type="project" value="TreeGrafter"/>
</dbReference>
<dbReference type="EMBL" id="KE145359">
    <property type="protein sequence ID" value="EPE32575.1"/>
    <property type="molecule type" value="Genomic_DNA"/>
</dbReference>
<dbReference type="Proteomes" id="UP000016922">
    <property type="component" value="Unassembled WGS sequence"/>
</dbReference>
<evidence type="ECO:0000256" key="7">
    <source>
        <dbReference type="ARBA" id="ARBA00022927"/>
    </source>
</evidence>
<keyword evidence="6" id="KW-0931">ER-Golgi transport</keyword>
<evidence type="ECO:0000256" key="9">
    <source>
        <dbReference type="ARBA" id="ARBA00023136"/>
    </source>
</evidence>